<dbReference type="InterPro" id="IPR028994">
    <property type="entry name" value="Integrin_alpha_N"/>
</dbReference>
<keyword evidence="1" id="KW-0732">Signal</keyword>
<evidence type="ECO:0000313" key="5">
    <source>
        <dbReference type="Proteomes" id="UP000663828"/>
    </source>
</evidence>
<keyword evidence="2" id="KW-0812">Transmembrane</keyword>
<feature type="transmembrane region" description="Helical" evidence="2">
    <location>
        <begin position="1315"/>
        <end position="1336"/>
    </location>
</feature>
<dbReference type="PANTHER" id="PTHR46580">
    <property type="entry name" value="SENSOR KINASE-RELATED"/>
    <property type="match status" value="1"/>
</dbReference>
<evidence type="ECO:0000313" key="6">
    <source>
        <dbReference type="Proteomes" id="UP000663852"/>
    </source>
</evidence>
<dbReference type="Proteomes" id="UP000663852">
    <property type="component" value="Unassembled WGS sequence"/>
</dbReference>
<dbReference type="OrthoDB" id="9989107at2759"/>
<comment type="caution">
    <text evidence="4">The sequence shown here is derived from an EMBL/GenBank/DDBJ whole genome shotgun (WGS) entry which is preliminary data.</text>
</comment>
<name>A0A815TYP2_ADIRI</name>
<protein>
    <submittedName>
        <fullName evidence="4">Uncharacterized protein</fullName>
    </submittedName>
</protein>
<feature type="transmembrane region" description="Helical" evidence="2">
    <location>
        <begin position="43"/>
        <end position="61"/>
    </location>
</feature>
<accession>A0A815TYP2</accession>
<dbReference type="Gene3D" id="2.130.10.130">
    <property type="entry name" value="Integrin alpha, N-terminal"/>
    <property type="match status" value="1"/>
</dbReference>
<dbReference type="EMBL" id="CAJNOJ010000678">
    <property type="protein sequence ID" value="CAF1508555.1"/>
    <property type="molecule type" value="Genomic_DNA"/>
</dbReference>
<gene>
    <name evidence="4" type="ORF">EDS130_LOCUS43091</name>
    <name evidence="3" type="ORF">XAT740_LOCUS36085</name>
</gene>
<feature type="transmembrane region" description="Helical" evidence="2">
    <location>
        <begin position="466"/>
        <end position="484"/>
    </location>
</feature>
<keyword evidence="2" id="KW-1133">Transmembrane helix</keyword>
<dbReference type="Pfam" id="PF13517">
    <property type="entry name" value="FG-GAP_3"/>
    <property type="match status" value="1"/>
</dbReference>
<evidence type="ECO:0000313" key="4">
    <source>
        <dbReference type="EMBL" id="CAF1508555.1"/>
    </source>
</evidence>
<sequence>MRIFVYFTTRLLIIKNSLLQLNLFRSGSENESIIRNERRTTRIFLLLFLTSLIGVTLYYSLISQTQLKVIPTPTLTNYTALLKEVSLQCPCRQIAVKLGEFIRIKPSYHELCQSDLISDEYIHQLHVLYEQSWNRSIETDIHRIVVFQFQTLRKLCQLTRQFINDSLQTFLQNEFVQTQIFPSESVEIQMTALLTDFTKSSSRTFLTTLKFIQDTTAQSLLLTGASMTSVLPEFHEKSGETPYQGVKYKFRDGSSCTCSSSTANNCMGLSTLNNGIVPGFQTGCYMFSALLNSTLEIFYDQTWINMITKTSNSFRKLNSSNPNLTVEELLKQMFVIDWSNETIFENYFNKCAPDYCQYTITSRQNFLFIVTKLIGFLGGLSALLKMISPFLIKTLWPIIRKFLRKGRTSMTQNMEINTNTVLTIDERLKRSFDSIKQKLIQMNLFKSVPPSEDENLLQFERLVTRLYLMLFVTSLIIITIIISVEKQQMTVIVDSPTLNDFLELHHRHSHILECPCDQIAIDYGVIFRIESQYHEVCSSPYVTSEWINVKYFQSPTTKLITTDFRYLSQFHFQLLSTLCRISDEIIRDSLQSFYRTKFITNRLLNQQSFRTQIDSLISDFQKNILVSFQHLIELIRTNLQINQFITPMNSAFSIPDYDSSGVYVVSLIPVGYHSTEQTNHTAKYCSSLSFLKCHKISAIVEDGFADIIPGMVQTWFPFEALLMSTLECFYDDKCLNKLKQVISEAPLSKNLTKLQSTSSSNRYDRIEILANHLFIHSWTNESFYETYFNQCHPLQCQYTFHSRLNLIDIIITLIGFLGGINIVLRFTLPRLTKMTNRIYERLLQRQQSRTSIGIFLKTRFSNHIRALLLYSKNNLIELNYYPTIPSSNHSKIQRRNRHKTRIYLILFVTCFSVFLLYTSLKQENVTISVEYPSLSTYEDLFVKYPLTLKCPCSRVAIKHKEFVHPLEPKSHPICSSTFISQDWLNSLPVPDTTNGFVLTGENFHDFIYVQFQALGILCKVSRTVLNISLSTFEETSFITAFAISSSEFNFRTKSEIEQFQHRTSNEFVEMFKLIQITNHANQLASLFYTNWIFVPKYLENLFIQLLQGELHVLSRSKVYMTEAGRCSCSIQQNCSVLSTYELSMSHEERDLIFPGFRHGCFMFDALLQSTLSCLYNETCLTLLQSSILYSKPIPINILTDSSLSNVTIEAILSEIFVSQWVINVSFALYYNNCAPKLCQYSHLSKSSLANLITISIAAFGSLTNGLHVFVHCLATIVYKIIDRRKRKTHVLSVSQTEVVPLEEVRRPKEIRRDRAMLFCLTLLGLIAIGTAFAVLFSSRKKENQLTFSAVQTTAINNIISTTELKMNSSIHMTFYNQSLNYSTGHGPAAFVTGDFDHDSLLDLAVTNADSDTISILLGNHDGTFQTQRIISLETDSKPEEILTGDLNNDTYFDLIILLSSTRQIILIFGSSSNVLFLSPPYHFPYDTSENIPSTIAIGDMNNDGFLDIIVCRELNDPFHFNSLSVCLNLGNGYDYNCIPSGHDIFSTTIISIVIDDLDNNGKKNDFVWLNKHAEAKACIGSTGLNSLSYECIPSTHEMFQFPSIIITGKFNSDNFPDFALLSSRSDTLQIILHHLLDNFWWEDVRSIYRTANYPTSLTRINFNNDLIDDLALLHCDGTVTIFLGTEIGLFNRKYLSFQSNQSCSNPCCHSIKSMDLNRDGKDDLIFLDKGTNSVRVLMGVPYTK</sequence>
<dbReference type="EMBL" id="CAJNOR010003671">
    <property type="protein sequence ID" value="CAF1436722.1"/>
    <property type="molecule type" value="Genomic_DNA"/>
</dbReference>
<organism evidence="4 6">
    <name type="scientific">Adineta ricciae</name>
    <name type="common">Rotifer</name>
    <dbReference type="NCBI Taxonomy" id="249248"/>
    <lineage>
        <taxon>Eukaryota</taxon>
        <taxon>Metazoa</taxon>
        <taxon>Spiralia</taxon>
        <taxon>Gnathifera</taxon>
        <taxon>Rotifera</taxon>
        <taxon>Eurotatoria</taxon>
        <taxon>Bdelloidea</taxon>
        <taxon>Adinetida</taxon>
        <taxon>Adinetidae</taxon>
        <taxon>Adineta</taxon>
    </lineage>
</organism>
<feature type="transmembrane region" description="Helical" evidence="2">
    <location>
        <begin position="1251"/>
        <end position="1278"/>
    </location>
</feature>
<feature type="transmembrane region" description="Helical" evidence="2">
    <location>
        <begin position="366"/>
        <end position="392"/>
    </location>
</feature>
<dbReference type="Proteomes" id="UP000663828">
    <property type="component" value="Unassembled WGS sequence"/>
</dbReference>
<evidence type="ECO:0000313" key="3">
    <source>
        <dbReference type="EMBL" id="CAF1436722.1"/>
    </source>
</evidence>
<keyword evidence="5" id="KW-1185">Reference proteome</keyword>
<proteinExistence type="predicted"/>
<feature type="transmembrane region" description="Helical" evidence="2">
    <location>
        <begin position="902"/>
        <end position="920"/>
    </location>
</feature>
<feature type="transmembrane region" description="Helical" evidence="2">
    <location>
        <begin position="806"/>
        <end position="828"/>
    </location>
</feature>
<dbReference type="InterPro" id="IPR013517">
    <property type="entry name" value="FG-GAP"/>
</dbReference>
<dbReference type="Gene3D" id="2.30.30.100">
    <property type="match status" value="1"/>
</dbReference>
<dbReference type="SUPFAM" id="SSF69318">
    <property type="entry name" value="Integrin alpha N-terminal domain"/>
    <property type="match status" value="2"/>
</dbReference>
<evidence type="ECO:0000256" key="2">
    <source>
        <dbReference type="SAM" id="Phobius"/>
    </source>
</evidence>
<evidence type="ECO:0000256" key="1">
    <source>
        <dbReference type="ARBA" id="ARBA00022729"/>
    </source>
</evidence>
<reference evidence="4" key="1">
    <citation type="submission" date="2021-02" db="EMBL/GenBank/DDBJ databases">
        <authorList>
            <person name="Nowell W R."/>
        </authorList>
    </citation>
    <scope>NUCLEOTIDE SEQUENCE</scope>
</reference>
<keyword evidence="2" id="KW-0472">Membrane</keyword>